<evidence type="ECO:0000259" key="7">
    <source>
        <dbReference type="Pfam" id="PF04349"/>
    </source>
</evidence>
<dbReference type="Proteomes" id="UP001162135">
    <property type="component" value="Unassembled WGS sequence"/>
</dbReference>
<comment type="caution">
    <text evidence="8">The sequence shown here is derived from an EMBL/GenBank/DDBJ whole genome shotgun (WGS) entry which is preliminary data.</text>
</comment>
<evidence type="ECO:0000313" key="8">
    <source>
        <dbReference type="EMBL" id="MDH4571905.1"/>
    </source>
</evidence>
<evidence type="ECO:0000313" key="9">
    <source>
        <dbReference type="Proteomes" id="UP001162135"/>
    </source>
</evidence>
<dbReference type="InterPro" id="IPR014718">
    <property type="entry name" value="GH-type_carb-bd"/>
</dbReference>
<dbReference type="InterPro" id="IPR007444">
    <property type="entry name" value="Glucan_biosyn_MdoG_C"/>
</dbReference>
<dbReference type="InterPro" id="IPR011013">
    <property type="entry name" value="Gal_mutarotase_sf_dom"/>
</dbReference>
<dbReference type="RefSeq" id="WP_110715749.1">
    <property type="nucleotide sequence ID" value="NZ_PGFS01000001.1"/>
</dbReference>
<evidence type="ECO:0000256" key="5">
    <source>
        <dbReference type="ARBA" id="ARBA00022764"/>
    </source>
</evidence>
<keyword evidence="5" id="KW-0574">Periplasm</keyword>
<evidence type="ECO:0000256" key="6">
    <source>
        <dbReference type="SAM" id="SignalP"/>
    </source>
</evidence>
<evidence type="ECO:0000256" key="2">
    <source>
        <dbReference type="ARBA" id="ARBA00005001"/>
    </source>
</evidence>
<reference evidence="8" key="1">
    <citation type="journal article" date="2015" name="Antonie Van Leeuwenhoek">
        <title>Comparative 16S rRNA signatures and multilocus sequence analysis for the genus Salinicola and description of Salinicola acroporae sp. nov., isolated from coral Acropora digitifera.</title>
        <authorList>
            <person name="Lepcha R.T."/>
            <person name="Poddar A."/>
            <person name="Schumann P."/>
            <person name="Das S.K."/>
        </authorList>
    </citation>
    <scope>NUCLEOTIDE SEQUENCE</scope>
    <source>
        <strain evidence="8">S4-41</strain>
    </source>
</reference>
<dbReference type="Pfam" id="PF04349">
    <property type="entry name" value="MdoG"/>
    <property type="match status" value="1"/>
</dbReference>
<feature type="signal peptide" evidence="6">
    <location>
        <begin position="1"/>
        <end position="26"/>
    </location>
</feature>
<comment type="subcellular location">
    <subcellularLocation>
        <location evidence="1">Periplasm</location>
    </subcellularLocation>
</comment>
<sequence>MDRRTLLKSSIALAAWYGLPSAPLFAAARAASDIADGESEAFSFDWLQQFAKDLAAKAYQSNVEQLPPTLANLTPQQYNDIGYDPEHSLWKEMNGPLDIQFFHVGMAFNQPVRMYSIAPGSQQAKEIHFRPDLFDYSKADVDVSQLEGQGDLGFAGFRVFKEPSLTERDIVSFLGASYFRAVDDTYQYGLSARGVTVNTYSDGKTEEFPAFTRFWFETPEKGATTFTAYALLDSPSLAGAYRFIIHCEDERVVMEIDKHLYPRESIAQLGITPMTSMFSCGTQQRDMCLTFHPQIHDSDRLSMWLGNGEWVCRPLNNPPRVQFNTFGDDNPKGFGLLQTDHDFSHYEDIVGNYHKRPSLWVEPKGQWGKGEIQMLEIPTTGETMDNVVAFWKPEQPIEPGQELNYGYKLYWSAQPPVTPELARVRKTFTGIGGFPEGWAPGEHYPEVWAKRIAVDFIGGELKHFYDNDIDIKTQLDVPEGDVKQLDILWVEEIEGFRIQFDWYPTSDSTDPINMRLNLTADSKTVSETWLFQYFPTPPEEREYPKHPAAV</sequence>
<evidence type="ECO:0000256" key="4">
    <source>
        <dbReference type="ARBA" id="ARBA00022729"/>
    </source>
</evidence>
<comment type="pathway">
    <text evidence="2">Glycan metabolism; osmoregulated periplasmic glucan (OPG) biosynthesis.</text>
</comment>
<dbReference type="PIRSF" id="PIRSF006281">
    <property type="entry name" value="MdoG"/>
    <property type="match status" value="1"/>
</dbReference>
<dbReference type="InterPro" id="IPR014756">
    <property type="entry name" value="Ig_E-set"/>
</dbReference>
<dbReference type="PANTHER" id="PTHR30504:SF3">
    <property type="entry name" value="GLUCANS BIOSYNTHESIS PROTEIN D"/>
    <property type="match status" value="1"/>
</dbReference>
<keyword evidence="9" id="KW-1185">Reference proteome</keyword>
<accession>A0ABT6I3W0</accession>
<dbReference type="PANTHER" id="PTHR30504">
    <property type="entry name" value="GLUCANS BIOSYNTHESIS PROTEIN"/>
    <property type="match status" value="1"/>
</dbReference>
<feature type="chain" id="PRO_5047531258" evidence="6">
    <location>
        <begin position="27"/>
        <end position="550"/>
    </location>
</feature>
<dbReference type="Gene3D" id="2.60.40.10">
    <property type="entry name" value="Immunoglobulins"/>
    <property type="match status" value="1"/>
</dbReference>
<proteinExistence type="inferred from homology"/>
<dbReference type="SUPFAM" id="SSF74650">
    <property type="entry name" value="Galactose mutarotase-like"/>
    <property type="match status" value="1"/>
</dbReference>
<keyword evidence="4 6" id="KW-0732">Signal</keyword>
<comment type="similarity">
    <text evidence="3">Belongs to the OpgD/OpgG family.</text>
</comment>
<dbReference type="InterPro" id="IPR013783">
    <property type="entry name" value="Ig-like_fold"/>
</dbReference>
<evidence type="ECO:0000256" key="1">
    <source>
        <dbReference type="ARBA" id="ARBA00004418"/>
    </source>
</evidence>
<organism evidence="8 9">
    <name type="scientific">Salinicola acroporae</name>
    <dbReference type="NCBI Taxonomy" id="1541440"/>
    <lineage>
        <taxon>Bacteria</taxon>
        <taxon>Pseudomonadati</taxon>
        <taxon>Pseudomonadota</taxon>
        <taxon>Gammaproteobacteria</taxon>
        <taxon>Oceanospirillales</taxon>
        <taxon>Halomonadaceae</taxon>
        <taxon>Salinicola</taxon>
    </lineage>
</organism>
<name>A0ABT6I3W0_9GAMM</name>
<feature type="domain" description="Glucan biosynthesis periplasmic MdoG C-terminal" evidence="7">
    <location>
        <begin position="42"/>
        <end position="533"/>
    </location>
</feature>
<protein>
    <submittedName>
        <fullName evidence="8">Glucan biosynthesis protein D</fullName>
    </submittedName>
</protein>
<gene>
    <name evidence="8" type="primary">mdoD</name>
    <name evidence="8" type="synonym">opgD</name>
    <name evidence="8" type="ORF">CUR86_05100</name>
</gene>
<dbReference type="InterPro" id="IPR014438">
    <property type="entry name" value="Glucan_biosyn_MdoG/MdoD"/>
</dbReference>
<evidence type="ECO:0000256" key="3">
    <source>
        <dbReference type="ARBA" id="ARBA00009284"/>
    </source>
</evidence>
<reference evidence="8" key="2">
    <citation type="submission" date="2017-11" db="EMBL/GenBank/DDBJ databases">
        <authorList>
            <person name="Das S.K."/>
        </authorList>
    </citation>
    <scope>NUCLEOTIDE SEQUENCE</scope>
    <source>
        <strain evidence="8">S4-41</strain>
    </source>
</reference>
<dbReference type="SUPFAM" id="SSF81296">
    <property type="entry name" value="E set domains"/>
    <property type="match status" value="1"/>
</dbReference>
<dbReference type="EMBL" id="PGFS01000001">
    <property type="protein sequence ID" value="MDH4571905.1"/>
    <property type="molecule type" value="Genomic_DNA"/>
</dbReference>
<dbReference type="Gene3D" id="2.70.98.10">
    <property type="match status" value="1"/>
</dbReference>